<dbReference type="Proteomes" id="UP001165121">
    <property type="component" value="Unassembled WGS sequence"/>
</dbReference>
<proteinExistence type="predicted"/>
<dbReference type="AlphaFoldDB" id="A0A9W6TV26"/>
<organism evidence="1 2">
    <name type="scientific">Phytophthora fragariaefolia</name>
    <dbReference type="NCBI Taxonomy" id="1490495"/>
    <lineage>
        <taxon>Eukaryota</taxon>
        <taxon>Sar</taxon>
        <taxon>Stramenopiles</taxon>
        <taxon>Oomycota</taxon>
        <taxon>Peronosporomycetes</taxon>
        <taxon>Peronosporales</taxon>
        <taxon>Peronosporaceae</taxon>
        <taxon>Phytophthora</taxon>
    </lineage>
</organism>
<comment type="caution">
    <text evidence="1">The sequence shown here is derived from an EMBL/GenBank/DDBJ whole genome shotgun (WGS) entry which is preliminary data.</text>
</comment>
<reference evidence="1" key="1">
    <citation type="submission" date="2023-04" db="EMBL/GenBank/DDBJ databases">
        <title>Phytophthora fragariaefolia NBRC 109709.</title>
        <authorList>
            <person name="Ichikawa N."/>
            <person name="Sato H."/>
            <person name="Tonouchi N."/>
        </authorList>
    </citation>
    <scope>NUCLEOTIDE SEQUENCE</scope>
    <source>
        <strain evidence="1">NBRC 109709</strain>
    </source>
</reference>
<keyword evidence="2" id="KW-1185">Reference proteome</keyword>
<accession>A0A9W6TV26</accession>
<protein>
    <submittedName>
        <fullName evidence="1">Unnamed protein product</fullName>
    </submittedName>
</protein>
<evidence type="ECO:0000313" key="1">
    <source>
        <dbReference type="EMBL" id="GMF19853.1"/>
    </source>
</evidence>
<sequence>MGWAFLVGEKGWLNQRGEMPMHAGTILRLKMLYHLVCAPEMSIVVPSEQHVVDIQDTEKRLDDLIKTKISLDKNSKHEKQKL</sequence>
<evidence type="ECO:0000313" key="2">
    <source>
        <dbReference type="Proteomes" id="UP001165121"/>
    </source>
</evidence>
<dbReference type="EMBL" id="BSXT01000175">
    <property type="protein sequence ID" value="GMF19853.1"/>
    <property type="molecule type" value="Genomic_DNA"/>
</dbReference>
<name>A0A9W6TV26_9STRA</name>
<gene>
    <name evidence="1" type="ORF">Pfra01_000220200</name>
</gene>